<feature type="domain" description="SRCR" evidence="10">
    <location>
        <begin position="115"/>
        <end position="213"/>
    </location>
</feature>
<dbReference type="SMART" id="SM00202">
    <property type="entry name" value="SR"/>
    <property type="match status" value="1"/>
</dbReference>
<evidence type="ECO:0000256" key="5">
    <source>
        <dbReference type="ARBA" id="ARBA00022989"/>
    </source>
</evidence>
<reference evidence="11 12" key="1">
    <citation type="journal article" date="2018" name="Sci. Rep.">
        <title>Comparative analysis of the Pocillopora damicornis genome highlights role of immune system in coral evolution.</title>
        <authorList>
            <person name="Cunning R."/>
            <person name="Bay R.A."/>
            <person name="Gillette P."/>
            <person name="Baker A.C."/>
            <person name="Traylor-Knowles N."/>
        </authorList>
    </citation>
    <scope>NUCLEOTIDE SEQUENCE [LARGE SCALE GENOMIC DNA]</scope>
    <source>
        <strain evidence="11">RSMAS</strain>
        <tissue evidence="11">Whole animal</tissue>
    </source>
</reference>
<dbReference type="FunFam" id="3.10.250.10:FF:000016">
    <property type="entry name" value="Scavenger receptor cysteine-rich protein type 12"/>
    <property type="match status" value="1"/>
</dbReference>
<comment type="subcellular location">
    <subcellularLocation>
        <location evidence="1">Membrane</location>
        <topology evidence="1">Single-pass membrane protein</topology>
    </subcellularLocation>
</comment>
<keyword evidence="6" id="KW-0472">Membrane</keyword>
<evidence type="ECO:0000256" key="2">
    <source>
        <dbReference type="ARBA" id="ARBA00022692"/>
    </source>
</evidence>
<dbReference type="Proteomes" id="UP000275408">
    <property type="component" value="Unassembled WGS sequence"/>
</dbReference>
<dbReference type="AlphaFoldDB" id="A0A3M6V3M1"/>
<comment type="caution">
    <text evidence="9">Lacks conserved residue(s) required for the propagation of feature annotation.</text>
</comment>
<keyword evidence="3" id="KW-0732">Signal</keyword>
<dbReference type="Gene3D" id="3.10.250.10">
    <property type="entry name" value="SRCR-like domain"/>
    <property type="match status" value="1"/>
</dbReference>
<evidence type="ECO:0000313" key="11">
    <source>
        <dbReference type="EMBL" id="RMX60501.1"/>
    </source>
</evidence>
<dbReference type="SUPFAM" id="SSF56487">
    <property type="entry name" value="SRCR-like"/>
    <property type="match status" value="1"/>
</dbReference>
<comment type="caution">
    <text evidence="11">The sequence shown here is derived from an EMBL/GenBank/DDBJ whole genome shotgun (WGS) entry which is preliminary data.</text>
</comment>
<gene>
    <name evidence="11" type="ORF">pdam_00001480</name>
</gene>
<dbReference type="PANTHER" id="PTHR47653">
    <property type="entry name" value="PROTEIN BARK BEETLE"/>
    <property type="match status" value="1"/>
</dbReference>
<dbReference type="GO" id="GO:0016020">
    <property type="term" value="C:membrane"/>
    <property type="evidence" value="ECO:0007669"/>
    <property type="project" value="UniProtKB-SubCell"/>
</dbReference>
<keyword evidence="2" id="KW-0812">Transmembrane</keyword>
<dbReference type="PROSITE" id="PS50287">
    <property type="entry name" value="SRCR_2"/>
    <property type="match status" value="1"/>
</dbReference>
<dbReference type="OMA" id="ATEDIHV"/>
<keyword evidence="8" id="KW-0325">Glycoprotein</keyword>
<protein>
    <recommendedName>
        <fullName evidence="10">SRCR domain-containing protein</fullName>
    </recommendedName>
</protein>
<evidence type="ECO:0000256" key="4">
    <source>
        <dbReference type="ARBA" id="ARBA00022737"/>
    </source>
</evidence>
<sequence length="225" mass="25229">MLPKYCIILAIFFKYGICGHGRNISRELNGTITGNQTLTHAEGPYLVTSDLVVAENATLAIEPGTQINFLPSVGIRVHGSLNAKGTPSHRITFRAVPCKDAPSCKNSAIPYNQGIRLVGGTSHNNGRLELQWRGQWGTVCGQYFWDMRDTRVACRHLGFLGAKRYYFHPGSGRVYMKFVECTGYEESLWDCRYSWAYYYPCGELSLVYVILCSLKGWKYVMDGSG</sequence>
<evidence type="ECO:0000256" key="7">
    <source>
        <dbReference type="ARBA" id="ARBA00023157"/>
    </source>
</evidence>
<feature type="disulfide bond" evidence="9">
    <location>
        <begin position="181"/>
        <end position="191"/>
    </location>
</feature>
<dbReference type="InterPro" id="IPR053243">
    <property type="entry name" value="SJ_maturation_regulator"/>
</dbReference>
<keyword evidence="7 9" id="KW-1015">Disulfide bond</keyword>
<organism evidence="11 12">
    <name type="scientific">Pocillopora damicornis</name>
    <name type="common">Cauliflower coral</name>
    <name type="synonym">Millepora damicornis</name>
    <dbReference type="NCBI Taxonomy" id="46731"/>
    <lineage>
        <taxon>Eukaryota</taxon>
        <taxon>Metazoa</taxon>
        <taxon>Cnidaria</taxon>
        <taxon>Anthozoa</taxon>
        <taxon>Hexacorallia</taxon>
        <taxon>Scleractinia</taxon>
        <taxon>Astrocoeniina</taxon>
        <taxon>Pocilloporidae</taxon>
        <taxon>Pocillopora</taxon>
    </lineage>
</organism>
<accession>A0A3M6V3M1</accession>
<evidence type="ECO:0000313" key="12">
    <source>
        <dbReference type="Proteomes" id="UP000275408"/>
    </source>
</evidence>
<evidence type="ECO:0000256" key="6">
    <source>
        <dbReference type="ARBA" id="ARBA00023136"/>
    </source>
</evidence>
<keyword evidence="4" id="KW-0677">Repeat</keyword>
<dbReference type="InterPro" id="IPR001190">
    <property type="entry name" value="SRCR"/>
</dbReference>
<proteinExistence type="predicted"/>
<evidence type="ECO:0000256" key="8">
    <source>
        <dbReference type="ARBA" id="ARBA00023180"/>
    </source>
</evidence>
<keyword evidence="12" id="KW-1185">Reference proteome</keyword>
<evidence type="ECO:0000256" key="1">
    <source>
        <dbReference type="ARBA" id="ARBA00004167"/>
    </source>
</evidence>
<dbReference type="EMBL" id="RCHS01000141">
    <property type="protein sequence ID" value="RMX60501.1"/>
    <property type="molecule type" value="Genomic_DNA"/>
</dbReference>
<name>A0A3M6V3M1_POCDA</name>
<evidence type="ECO:0000256" key="9">
    <source>
        <dbReference type="PROSITE-ProRule" id="PRU00196"/>
    </source>
</evidence>
<keyword evidence="5" id="KW-1133">Transmembrane helix</keyword>
<dbReference type="GO" id="GO:0045217">
    <property type="term" value="P:cell-cell junction maintenance"/>
    <property type="evidence" value="ECO:0007669"/>
    <property type="project" value="TreeGrafter"/>
</dbReference>
<evidence type="ECO:0000259" key="10">
    <source>
        <dbReference type="PROSITE" id="PS50287"/>
    </source>
</evidence>
<evidence type="ECO:0000256" key="3">
    <source>
        <dbReference type="ARBA" id="ARBA00022729"/>
    </source>
</evidence>
<dbReference type="PRINTS" id="PR00258">
    <property type="entry name" value="SPERACTRCPTR"/>
</dbReference>
<dbReference type="InterPro" id="IPR036772">
    <property type="entry name" value="SRCR-like_dom_sf"/>
</dbReference>
<dbReference type="OrthoDB" id="536948at2759"/>
<dbReference type="Pfam" id="PF00530">
    <property type="entry name" value="SRCR"/>
    <property type="match status" value="1"/>
</dbReference>
<dbReference type="PANTHER" id="PTHR47653:SF1">
    <property type="entry name" value="DELETED IN MALIGNANT BRAIN TUMORS 1 PROTEIN"/>
    <property type="match status" value="1"/>
</dbReference>